<evidence type="ECO:0000256" key="3">
    <source>
        <dbReference type="PIRSR" id="PIRSR640198-3"/>
    </source>
</evidence>
<dbReference type="PROSITE" id="PS51459">
    <property type="entry name" value="FIDO"/>
    <property type="match status" value="1"/>
</dbReference>
<feature type="active site" evidence="1">
    <location>
        <position position="186"/>
    </location>
</feature>
<proteinExistence type="predicted"/>
<feature type="binding site" evidence="2">
    <location>
        <begin position="190"/>
        <end position="197"/>
    </location>
    <ligand>
        <name>ATP</name>
        <dbReference type="ChEBI" id="CHEBI:30616"/>
    </ligand>
</feature>
<feature type="site" description="Important for autoinhibition of adenylyltransferase activity" evidence="3">
    <location>
        <position position="58"/>
    </location>
</feature>
<dbReference type="KEGG" id="cheb:HH215_26145"/>
<dbReference type="EMBL" id="CP051680">
    <property type="protein sequence ID" value="QJD86304.1"/>
    <property type="molecule type" value="Genomic_DNA"/>
</dbReference>
<accession>A0A7Z2VNF7</accession>
<evidence type="ECO:0000259" key="4">
    <source>
        <dbReference type="PROSITE" id="PS51459"/>
    </source>
</evidence>
<feature type="domain" description="Fido" evidence="4">
    <location>
        <begin position="107"/>
        <end position="244"/>
    </location>
</feature>
<keyword evidence="2" id="KW-0067">ATP-binding</keyword>
<dbReference type="InterPro" id="IPR040198">
    <property type="entry name" value="Fido_containing"/>
</dbReference>
<protein>
    <submittedName>
        <fullName evidence="5">Fic family protein</fullName>
    </submittedName>
</protein>
<dbReference type="Proteomes" id="UP000502248">
    <property type="component" value="Chromosome"/>
</dbReference>
<evidence type="ECO:0000256" key="1">
    <source>
        <dbReference type="PIRSR" id="PIRSR640198-1"/>
    </source>
</evidence>
<evidence type="ECO:0000256" key="2">
    <source>
        <dbReference type="PIRSR" id="PIRSR640198-2"/>
    </source>
</evidence>
<dbReference type="PANTHER" id="PTHR13504">
    <property type="entry name" value="FIDO DOMAIN-CONTAINING PROTEIN DDB_G0283145"/>
    <property type="match status" value="1"/>
</dbReference>
<feature type="binding site" evidence="2">
    <location>
        <begin position="222"/>
        <end position="223"/>
    </location>
    <ligand>
        <name>ATP</name>
        <dbReference type="ChEBI" id="CHEBI:30616"/>
    </ligand>
</feature>
<evidence type="ECO:0000313" key="5">
    <source>
        <dbReference type="EMBL" id="QJD86304.1"/>
    </source>
</evidence>
<name>A0A7Z2VNF7_9BACL</name>
<keyword evidence="2" id="KW-0547">Nucleotide-binding</keyword>
<keyword evidence="6" id="KW-1185">Reference proteome</keyword>
<sequence length="257" mass="29327">MNNDSMIEIKTFGVRGLFEQIDKKKSLLDQKRPLPVHTVRSIREHLIVNWTYHSNAIEGNTLTLSETKVALEGITVGGKTIKEHLEAINHRDAILYVEEIVGNQESLSEWQIKSIHRLILKGIEDESAGIYRKENVIISGALQIPPDATQIQSEMERFIDWVKHEGQLLHPIERAAVIHLDFVGIHPFIDGNGRTARLLLNFELIKSGYPPIVIQKENRSEYYSALDHAHTSKDNTKFIALVSEIMDQTFAMYLRLV</sequence>
<evidence type="ECO:0000313" key="6">
    <source>
        <dbReference type="Proteomes" id="UP000502248"/>
    </source>
</evidence>
<dbReference type="Pfam" id="PF02661">
    <property type="entry name" value="Fic"/>
    <property type="match status" value="1"/>
</dbReference>
<reference evidence="5 6" key="1">
    <citation type="submission" date="2020-04" db="EMBL/GenBank/DDBJ databases">
        <title>Genome sequencing of novel species.</title>
        <authorList>
            <person name="Heo J."/>
            <person name="Kim S.-J."/>
            <person name="Kim J.-S."/>
            <person name="Hong S.-B."/>
            <person name="Kwon S.-W."/>
        </authorList>
    </citation>
    <scope>NUCLEOTIDE SEQUENCE [LARGE SCALE GENOMIC DNA]</scope>
    <source>
        <strain evidence="5 6">MFER-1</strain>
    </source>
</reference>
<dbReference type="InterPro" id="IPR003812">
    <property type="entry name" value="Fido"/>
</dbReference>
<dbReference type="InterPro" id="IPR036597">
    <property type="entry name" value="Fido-like_dom_sf"/>
</dbReference>
<organism evidence="5 6">
    <name type="scientific">Cohnella herbarum</name>
    <dbReference type="NCBI Taxonomy" id="2728023"/>
    <lineage>
        <taxon>Bacteria</taxon>
        <taxon>Bacillati</taxon>
        <taxon>Bacillota</taxon>
        <taxon>Bacilli</taxon>
        <taxon>Bacillales</taxon>
        <taxon>Paenibacillaceae</taxon>
        <taxon>Cohnella</taxon>
    </lineage>
</organism>
<gene>
    <name evidence="5" type="ORF">HH215_26145</name>
</gene>
<dbReference type="SUPFAM" id="SSF140931">
    <property type="entry name" value="Fic-like"/>
    <property type="match status" value="1"/>
</dbReference>
<dbReference type="PANTHER" id="PTHR13504:SF38">
    <property type="entry name" value="FIDO DOMAIN-CONTAINING PROTEIN"/>
    <property type="match status" value="1"/>
</dbReference>
<dbReference type="Gene3D" id="1.10.3290.10">
    <property type="entry name" value="Fido-like domain"/>
    <property type="match status" value="1"/>
</dbReference>
<dbReference type="AlphaFoldDB" id="A0A7Z2VNF7"/>
<dbReference type="GO" id="GO:0005524">
    <property type="term" value="F:ATP binding"/>
    <property type="evidence" value="ECO:0007669"/>
    <property type="project" value="UniProtKB-KW"/>
</dbReference>